<reference evidence="2 3" key="1">
    <citation type="submission" date="2020-12" db="EMBL/GenBank/DDBJ databases">
        <title>Concerted genomic and epigenomic changes stabilize Arabidopsis allopolyploids.</title>
        <authorList>
            <person name="Chen Z."/>
        </authorList>
    </citation>
    <scope>NUCLEOTIDE SEQUENCE [LARGE SCALE GENOMIC DNA]</scope>
    <source>
        <strain evidence="2">As9502</strain>
        <tissue evidence="2">Leaf</tissue>
    </source>
</reference>
<dbReference type="PROSITE" id="PS50181">
    <property type="entry name" value="FBOX"/>
    <property type="match status" value="1"/>
</dbReference>
<evidence type="ECO:0000259" key="1">
    <source>
        <dbReference type="PROSITE" id="PS50181"/>
    </source>
</evidence>
<dbReference type="PANTHER" id="PTHR47602">
    <property type="entry name" value="F-BOX PROTEIN SKIP22"/>
    <property type="match status" value="1"/>
</dbReference>
<dbReference type="AlphaFoldDB" id="A0A8T2B631"/>
<dbReference type="EMBL" id="JAEFBJ010000008">
    <property type="protein sequence ID" value="KAG7581426.1"/>
    <property type="molecule type" value="Genomic_DNA"/>
</dbReference>
<protein>
    <submittedName>
        <fullName evidence="2">F-box-like domain superfamily</fullName>
    </submittedName>
</protein>
<evidence type="ECO:0000313" key="3">
    <source>
        <dbReference type="Proteomes" id="UP000694251"/>
    </source>
</evidence>
<feature type="domain" description="F-box" evidence="1">
    <location>
        <begin position="115"/>
        <end position="161"/>
    </location>
</feature>
<accession>A0A8T2B631</accession>
<dbReference type="CDD" id="cd22165">
    <property type="entry name" value="F-box_AtSKIP22-like"/>
    <property type="match status" value="1"/>
</dbReference>
<dbReference type="Proteomes" id="UP000694251">
    <property type="component" value="Chromosome 8"/>
</dbReference>
<proteinExistence type="predicted"/>
<dbReference type="InterPro" id="IPR001810">
    <property type="entry name" value="F-box_dom"/>
</dbReference>
<dbReference type="Pfam" id="PF12937">
    <property type="entry name" value="F-box-like"/>
    <property type="match status" value="1"/>
</dbReference>
<evidence type="ECO:0000313" key="2">
    <source>
        <dbReference type="EMBL" id="KAG7581426.1"/>
    </source>
</evidence>
<dbReference type="PROSITE" id="PS51257">
    <property type="entry name" value="PROKAR_LIPOPROTEIN"/>
    <property type="match status" value="1"/>
</dbReference>
<dbReference type="PANTHER" id="PTHR47602:SF2">
    <property type="entry name" value="F-BOX PROTEIN SKIP22"/>
    <property type="match status" value="1"/>
</dbReference>
<name>A0A8T2B631_ARASU</name>
<gene>
    <name evidence="2" type="ORF">ISN44_As08g011140</name>
</gene>
<keyword evidence="3" id="KW-1185">Reference proteome</keyword>
<organism evidence="2 3">
    <name type="scientific">Arabidopsis suecica</name>
    <name type="common">Swedish thale-cress</name>
    <name type="synonym">Cardaminopsis suecica</name>
    <dbReference type="NCBI Taxonomy" id="45249"/>
    <lineage>
        <taxon>Eukaryota</taxon>
        <taxon>Viridiplantae</taxon>
        <taxon>Streptophyta</taxon>
        <taxon>Embryophyta</taxon>
        <taxon>Tracheophyta</taxon>
        <taxon>Spermatophyta</taxon>
        <taxon>Magnoliopsida</taxon>
        <taxon>eudicotyledons</taxon>
        <taxon>Gunneridae</taxon>
        <taxon>Pentapetalae</taxon>
        <taxon>rosids</taxon>
        <taxon>malvids</taxon>
        <taxon>Brassicales</taxon>
        <taxon>Brassicaceae</taxon>
        <taxon>Camelineae</taxon>
        <taxon>Arabidopsis</taxon>
    </lineage>
</organism>
<dbReference type="OrthoDB" id="101791at2759"/>
<comment type="caution">
    <text evidence="2">The sequence shown here is derived from an EMBL/GenBank/DDBJ whole genome shotgun (WGS) entry which is preliminary data.</text>
</comment>
<sequence length="237" mass="27260">MMMMKLIELKVVTTSTTTTTTMLYSCYYHHCRSSHHHHHYAVTIITSTNTPLSHHHHNHAVTITFTTTTTTPLSHHHLSTITTTGQLEPRQNIAPVNDWISVRQALDIQGTLVRKNLIHLLPTELKMKILESLPGVGIARVSCVDSEFRNLASDNDLWKQKCLEEFADSVIEEREFRDDFVDWKAKFVECWRRNNRKARKRPRRVVSCNPFRDEGFPGRGWERGSGSTAATSVLSLW</sequence>